<comment type="domain">
    <text evidence="10">Consists of 3 domains; the N-terminus binds the ribosome, the middle domain has PPIase activity, while the C-terminus has intrinsic chaperone activity on its own.</text>
</comment>
<protein>
    <recommendedName>
        <fullName evidence="4 10">Trigger factor</fullName>
        <shortName evidence="10">TF</shortName>
        <ecNumber evidence="3 10">5.2.1.8</ecNumber>
    </recommendedName>
    <alternativeName>
        <fullName evidence="9 10">PPIase</fullName>
    </alternativeName>
</protein>
<dbReference type="PROSITE" id="PS50059">
    <property type="entry name" value="FKBP_PPIASE"/>
    <property type="match status" value="1"/>
</dbReference>
<dbReference type="Pfam" id="PF05698">
    <property type="entry name" value="Trigger_C"/>
    <property type="match status" value="1"/>
</dbReference>
<evidence type="ECO:0000256" key="12">
    <source>
        <dbReference type="RuleBase" id="RU003914"/>
    </source>
</evidence>
<dbReference type="HAMAP" id="MF_00303">
    <property type="entry name" value="Trigger_factor_Tig"/>
    <property type="match status" value="1"/>
</dbReference>
<evidence type="ECO:0000256" key="6">
    <source>
        <dbReference type="ARBA" id="ARBA00023186"/>
    </source>
</evidence>
<dbReference type="InterPro" id="IPR036611">
    <property type="entry name" value="Trigger_fac_ribosome-bd_sf"/>
</dbReference>
<dbReference type="SUPFAM" id="SSF109998">
    <property type="entry name" value="Triger factor/SurA peptide-binding domain-like"/>
    <property type="match status" value="1"/>
</dbReference>
<accession>A0ABZ0UL75</accession>
<dbReference type="InterPro" id="IPR008880">
    <property type="entry name" value="Trigger_fac_C"/>
</dbReference>
<name>A0ABZ0UL75_9RICK</name>
<reference evidence="14 15" key="1">
    <citation type="submission" date="2022-11" db="EMBL/GenBank/DDBJ databases">
        <title>Host association and intracellularity evolved multiple times independently in the Rickettsiales.</title>
        <authorList>
            <person name="Castelli M."/>
            <person name="Nardi T."/>
            <person name="Gammuto L."/>
            <person name="Bellinzona G."/>
            <person name="Sabaneyeva E."/>
            <person name="Potekhin A."/>
            <person name="Serra V."/>
            <person name="Petroni G."/>
            <person name="Sassera D."/>
        </authorList>
    </citation>
    <scope>NUCLEOTIDE SEQUENCE [LARGE SCALE GENOMIC DNA]</scope>
    <source>
        <strain evidence="14 15">NDG2</strain>
    </source>
</reference>
<evidence type="ECO:0000256" key="8">
    <source>
        <dbReference type="ARBA" id="ARBA00024849"/>
    </source>
</evidence>
<evidence type="ECO:0000256" key="4">
    <source>
        <dbReference type="ARBA" id="ARBA00016902"/>
    </source>
</evidence>
<evidence type="ECO:0000256" key="10">
    <source>
        <dbReference type="HAMAP-Rule" id="MF_00303"/>
    </source>
</evidence>
<evidence type="ECO:0000256" key="1">
    <source>
        <dbReference type="ARBA" id="ARBA00000971"/>
    </source>
</evidence>
<keyword evidence="6 10" id="KW-0143">Chaperone</keyword>
<comment type="subcellular location">
    <subcellularLocation>
        <location evidence="10">Cytoplasm</location>
    </subcellularLocation>
    <text evidence="10">About half TF is bound to the ribosome near the polypeptide exit tunnel while the other half is free in the cytoplasm.</text>
</comment>
<dbReference type="Gene3D" id="1.10.3120.10">
    <property type="entry name" value="Trigger factor, C-terminal domain"/>
    <property type="match status" value="1"/>
</dbReference>
<evidence type="ECO:0000256" key="2">
    <source>
        <dbReference type="ARBA" id="ARBA00005464"/>
    </source>
</evidence>
<dbReference type="InterPro" id="IPR046357">
    <property type="entry name" value="PPIase_dom_sf"/>
</dbReference>
<evidence type="ECO:0000256" key="5">
    <source>
        <dbReference type="ARBA" id="ARBA00023110"/>
    </source>
</evidence>
<keyword evidence="10 12" id="KW-0131">Cell cycle</keyword>
<dbReference type="PIRSF" id="PIRSF003095">
    <property type="entry name" value="Trigger_factor"/>
    <property type="match status" value="1"/>
</dbReference>
<dbReference type="PANTHER" id="PTHR30560">
    <property type="entry name" value="TRIGGER FACTOR CHAPERONE AND PEPTIDYL-PROLYL CIS/TRANS ISOMERASE"/>
    <property type="match status" value="1"/>
</dbReference>
<dbReference type="Proteomes" id="UP001327219">
    <property type="component" value="Chromosome"/>
</dbReference>
<dbReference type="InterPro" id="IPR008881">
    <property type="entry name" value="Trigger_fac_ribosome-bd_bac"/>
</dbReference>
<keyword evidence="10" id="KW-0963">Cytoplasm</keyword>
<evidence type="ECO:0000313" key="15">
    <source>
        <dbReference type="Proteomes" id="UP001327219"/>
    </source>
</evidence>
<dbReference type="RefSeq" id="WP_323732581.1">
    <property type="nucleotide sequence ID" value="NZ_CP110820.1"/>
</dbReference>
<dbReference type="Gene3D" id="3.10.50.40">
    <property type="match status" value="1"/>
</dbReference>
<dbReference type="NCBIfam" id="TIGR00115">
    <property type="entry name" value="tig"/>
    <property type="match status" value="1"/>
</dbReference>
<evidence type="ECO:0000313" key="14">
    <source>
        <dbReference type="EMBL" id="WPX96895.1"/>
    </source>
</evidence>
<dbReference type="Pfam" id="PF00254">
    <property type="entry name" value="FKBP_C"/>
    <property type="match status" value="1"/>
</dbReference>
<dbReference type="InterPro" id="IPR027304">
    <property type="entry name" value="Trigger_fact/SurA_dom_sf"/>
</dbReference>
<comment type="function">
    <text evidence="8 10">Involved in protein export. Acts as a chaperone by maintaining the newly synthesized protein in an open conformation. Functions as a peptidyl-prolyl cis-trans isomerase.</text>
</comment>
<proteinExistence type="inferred from homology"/>
<comment type="catalytic activity">
    <reaction evidence="1 10 11">
        <text>[protein]-peptidylproline (omega=180) = [protein]-peptidylproline (omega=0)</text>
        <dbReference type="Rhea" id="RHEA:16237"/>
        <dbReference type="Rhea" id="RHEA-COMP:10747"/>
        <dbReference type="Rhea" id="RHEA-COMP:10748"/>
        <dbReference type="ChEBI" id="CHEBI:83833"/>
        <dbReference type="ChEBI" id="CHEBI:83834"/>
        <dbReference type="EC" id="5.2.1.8"/>
    </reaction>
</comment>
<keyword evidence="7 10" id="KW-0413">Isomerase</keyword>
<evidence type="ECO:0000256" key="3">
    <source>
        <dbReference type="ARBA" id="ARBA00013194"/>
    </source>
</evidence>
<dbReference type="InterPro" id="IPR001179">
    <property type="entry name" value="PPIase_FKBP_dom"/>
</dbReference>
<dbReference type="SUPFAM" id="SSF54534">
    <property type="entry name" value="FKBP-like"/>
    <property type="match status" value="1"/>
</dbReference>
<evidence type="ECO:0000256" key="7">
    <source>
        <dbReference type="ARBA" id="ARBA00023235"/>
    </source>
</evidence>
<dbReference type="Pfam" id="PF05697">
    <property type="entry name" value="Trigger_N"/>
    <property type="match status" value="1"/>
</dbReference>
<keyword evidence="5 10" id="KW-0697">Rotamase</keyword>
<keyword evidence="15" id="KW-1185">Reference proteome</keyword>
<dbReference type="Gene3D" id="3.30.70.1050">
    <property type="entry name" value="Trigger factor ribosome-binding domain"/>
    <property type="match status" value="1"/>
</dbReference>
<evidence type="ECO:0000259" key="13">
    <source>
        <dbReference type="PROSITE" id="PS50059"/>
    </source>
</evidence>
<keyword evidence="10 12" id="KW-0132">Cell division</keyword>
<dbReference type="PANTHER" id="PTHR30560:SF3">
    <property type="entry name" value="TRIGGER FACTOR-LIKE PROTEIN TIG, CHLOROPLASTIC"/>
    <property type="match status" value="1"/>
</dbReference>
<dbReference type="EMBL" id="CP110820">
    <property type="protein sequence ID" value="WPX96895.1"/>
    <property type="molecule type" value="Genomic_DNA"/>
</dbReference>
<sequence>MQIQEIKNERFFKEYKVTIPFHQINEKVEERVAEAAKTFRMPGFREGKVPLSIVRQKVGKEETGRQIQEHVSSSIGELIESKNLNPSSKPNVEIESFDEENGLCIKVSFEVLPELPEIKWEEFEIEKININISDDEIKKTKDVLLREFRKYAKTKDDYAAKMGDKVNIDFHGQVDGKDFDGNSSTDMDLVLGEGYFLEDFEKQLVGCKVGEEKSFELIFPKDYPQEDLASKTAVFKVKVNQIMELEPIQEVDAEMLKKLGLESEARLDELIKQKLNMDSMHAIRTMMKKELFDQIDAKYDFELPNKMVEQDFDIIWKEVEKNKETDENLKNRTEEDLLAEYKKISKRRVKLGLVLADVSRRNQVNVSDEELQNIIEIQANQNPQLKHKILEFYRNSENLEKIRGPILEEKALDVILSKVTIKNKDMTSEEFIDFMKQNK</sequence>
<evidence type="ECO:0000256" key="9">
    <source>
        <dbReference type="ARBA" id="ARBA00029986"/>
    </source>
</evidence>
<organism evidence="14 15">
    <name type="scientific">Candidatus Bandiella euplotis</name>
    <dbReference type="NCBI Taxonomy" id="1664265"/>
    <lineage>
        <taxon>Bacteria</taxon>
        <taxon>Pseudomonadati</taxon>
        <taxon>Pseudomonadota</taxon>
        <taxon>Alphaproteobacteria</taxon>
        <taxon>Rickettsiales</taxon>
        <taxon>Candidatus Midichloriaceae</taxon>
        <taxon>Candidatus Bandiella</taxon>
    </lineage>
</organism>
<evidence type="ECO:0000256" key="11">
    <source>
        <dbReference type="PROSITE-ProRule" id="PRU00277"/>
    </source>
</evidence>
<gene>
    <name evidence="10" type="primary">tig</name>
    <name evidence="14" type="ORF">Bandiella_01029</name>
</gene>
<dbReference type="InterPro" id="IPR037041">
    <property type="entry name" value="Trigger_fac_C_sf"/>
</dbReference>
<feature type="domain" description="PPIase FKBP-type" evidence="13">
    <location>
        <begin position="163"/>
        <end position="251"/>
    </location>
</feature>
<dbReference type="InterPro" id="IPR005215">
    <property type="entry name" value="Trig_fac"/>
</dbReference>
<comment type="similarity">
    <text evidence="2 10 12">Belongs to the FKBP-type PPIase family. Tig subfamily.</text>
</comment>
<dbReference type="SUPFAM" id="SSF102735">
    <property type="entry name" value="Trigger factor ribosome-binding domain"/>
    <property type="match status" value="1"/>
</dbReference>
<dbReference type="EC" id="5.2.1.8" evidence="3 10"/>